<gene>
    <name evidence="2" type="primary">aer</name>
    <name evidence="2" type="ORF">NCTC13102_00271</name>
</gene>
<dbReference type="AlphaFoldDB" id="A0A2X3BDX9"/>
<organism evidence="2 3">
    <name type="scientific">Helicobacter fennelliae</name>
    <dbReference type="NCBI Taxonomy" id="215"/>
    <lineage>
        <taxon>Bacteria</taxon>
        <taxon>Pseudomonadati</taxon>
        <taxon>Campylobacterota</taxon>
        <taxon>Epsilonproteobacteria</taxon>
        <taxon>Campylobacterales</taxon>
        <taxon>Helicobacteraceae</taxon>
        <taxon>Helicobacter</taxon>
    </lineage>
</organism>
<evidence type="ECO:0000313" key="3">
    <source>
        <dbReference type="Proteomes" id="UP000250166"/>
    </source>
</evidence>
<dbReference type="Proteomes" id="UP000250166">
    <property type="component" value="Unassembled WGS sequence"/>
</dbReference>
<sequence>MQKDPQFGLLLERQTLITSKTNLKGFITYCNQDFLRYSKYNESELIDAPHSIVRHKDMPRCVFKLLWDYVQGGKEIFAFVKNLNKYKEFYWVFANITPSYNDRGQIIGYYSVRRQPNFKVIPTISELYQNLCALEASGGIQQSLKALDDFITKQGKSYNQIICELQEQR</sequence>
<evidence type="ECO:0000259" key="1">
    <source>
        <dbReference type="Pfam" id="PF08447"/>
    </source>
</evidence>
<dbReference type="SUPFAM" id="SSF55785">
    <property type="entry name" value="PYP-like sensor domain (PAS domain)"/>
    <property type="match status" value="1"/>
</dbReference>
<dbReference type="Pfam" id="PF08447">
    <property type="entry name" value="PAS_3"/>
    <property type="match status" value="1"/>
</dbReference>
<accession>A0A2X3BDX9</accession>
<dbReference type="InterPro" id="IPR035965">
    <property type="entry name" value="PAS-like_dom_sf"/>
</dbReference>
<dbReference type="InterPro" id="IPR013655">
    <property type="entry name" value="PAS_fold_3"/>
</dbReference>
<protein>
    <submittedName>
        <fullName evidence="2">Methyl-accepting chemotaxis protein</fullName>
    </submittedName>
</protein>
<dbReference type="RefSeq" id="WP_112058255.1">
    <property type="nucleotide sequence ID" value="NZ_UAWL01000006.1"/>
</dbReference>
<proteinExistence type="predicted"/>
<evidence type="ECO:0000313" key="2">
    <source>
        <dbReference type="EMBL" id="SQB97576.1"/>
    </source>
</evidence>
<reference evidence="2 3" key="1">
    <citation type="submission" date="2018-06" db="EMBL/GenBank/DDBJ databases">
        <authorList>
            <consortium name="Pathogen Informatics"/>
            <person name="Doyle S."/>
        </authorList>
    </citation>
    <scope>NUCLEOTIDE SEQUENCE [LARGE SCALE GENOMIC DNA]</scope>
    <source>
        <strain evidence="2 3">NCTC13102</strain>
    </source>
</reference>
<dbReference type="InterPro" id="IPR000014">
    <property type="entry name" value="PAS"/>
</dbReference>
<dbReference type="CDD" id="cd00130">
    <property type="entry name" value="PAS"/>
    <property type="match status" value="1"/>
</dbReference>
<dbReference type="Gene3D" id="3.30.450.20">
    <property type="entry name" value="PAS domain"/>
    <property type="match status" value="1"/>
</dbReference>
<name>A0A2X3BDX9_9HELI</name>
<dbReference type="EMBL" id="UAWL01000006">
    <property type="protein sequence ID" value="SQB97576.1"/>
    <property type="molecule type" value="Genomic_DNA"/>
</dbReference>
<feature type="domain" description="PAS fold-3" evidence="1">
    <location>
        <begin position="28"/>
        <end position="112"/>
    </location>
</feature>